<feature type="transmembrane region" description="Helical" evidence="1">
    <location>
        <begin position="859"/>
        <end position="880"/>
    </location>
</feature>
<dbReference type="Gene3D" id="2.130.10.30">
    <property type="entry name" value="Regulator of chromosome condensation 1/beta-lactamase-inhibitor protein II"/>
    <property type="match status" value="1"/>
</dbReference>
<name>D2VSY8_NAEGR</name>
<keyword evidence="1" id="KW-0812">Transmembrane</keyword>
<sequence length="899" mass="101961">MRKQQVLYSYGSNEYSLVGHKDRLFEECFVLGDATHIKRMACGRSHILFETFNGEVLSIGRNDYSQCAIRKASGGELISKPMNCLYKDVGCDAKPLIKPFKFTTGWFHSTFISNDQKRIYFTGYYSAYSSMGQTKDTCFYDITDTVLEKDMLADDSYKITDIGSGDHFFAFVVNNEFIVVVDQTRKVFHIPDLKEFLVFKSGVAFTRGNGNLYLAKNYPDSVSEYDGKFVKNLRSTSVADSFSFVLNGQNLRFGHSNQHGSIEIYESFCTAYLYDSKERKFPDERFKKINDELEKHKDWEILQFITGSDSVHILLGIRETKEEQRFFEKLSNIRQGTHYTDMLVSYTFNYTPFEQSNVLTAINHRNNHNSEIYYTNNVQETTQSSSKCEIFDLMDQAVAVPSDSAANVTNYYSTKSCNFVKLFASAGDYIQLQGIDLFYGPKGVSLCGISDPSLISTIYPSFSCMDFLNDTFTKEEGILEDLSAISSLLEARFNNSSPDLIQWPFKAMSKALELQFVNKTSTTKISELLDLYNYCNFCSHPNFASFHAKKAVTPALQMPMLQKAFTNSHCGSGIPTLNAIVTNEYDGYFVTNVVIQCTCRGGVVTNECGIFSEFLYPMFSGPGLHSISLIFYTSIGVVSFFVNFIPILMLCVRRFQKSSHGIRSFFYHFLDLRLQAAVLFLCSVITAITSSCLGLAENSYVVLLMTIAACLQFISTVPILFCWIDVIYRTEMNMKEASSLVVSLSFGLSSALVFALALYIVGYSILSTVSGYRVLFIIVQVFLIVVIMAAVMIAIILTITAARLLFIISKTKKIQIFSFRFTRFLLYATICGSPFLLQAAYYIVIIIDTKMICRFYLMFSYYLASLCVTFISFGYMYILFNSDDVMKCYPFLEKLSKKK</sequence>
<accession>D2VSY8</accession>
<feature type="transmembrane region" description="Helical" evidence="1">
    <location>
        <begin position="629"/>
        <end position="652"/>
    </location>
</feature>
<dbReference type="InParanoid" id="D2VSY8"/>
<feature type="transmembrane region" description="Helical" evidence="1">
    <location>
        <begin position="702"/>
        <end position="728"/>
    </location>
</feature>
<protein>
    <submittedName>
        <fullName evidence="2">Predicted protein</fullName>
    </submittedName>
</protein>
<dbReference type="Proteomes" id="UP000006671">
    <property type="component" value="Unassembled WGS sequence"/>
</dbReference>
<dbReference type="GeneID" id="8854217"/>
<dbReference type="EMBL" id="GG738895">
    <property type="protein sequence ID" value="EFC39985.1"/>
    <property type="molecule type" value="Genomic_DNA"/>
</dbReference>
<keyword evidence="3" id="KW-1185">Reference proteome</keyword>
<proteinExistence type="predicted"/>
<dbReference type="AlphaFoldDB" id="D2VSY8"/>
<reference evidence="2 3" key="1">
    <citation type="journal article" date="2010" name="Cell">
        <title>The genome of Naegleria gruberi illuminates early eukaryotic versatility.</title>
        <authorList>
            <person name="Fritz-Laylin L.K."/>
            <person name="Prochnik S.E."/>
            <person name="Ginger M.L."/>
            <person name="Dacks J.B."/>
            <person name="Carpenter M.L."/>
            <person name="Field M.C."/>
            <person name="Kuo A."/>
            <person name="Paredez A."/>
            <person name="Chapman J."/>
            <person name="Pham J."/>
            <person name="Shu S."/>
            <person name="Neupane R."/>
            <person name="Cipriano M."/>
            <person name="Mancuso J."/>
            <person name="Tu H."/>
            <person name="Salamov A."/>
            <person name="Lindquist E."/>
            <person name="Shapiro H."/>
            <person name="Lucas S."/>
            <person name="Grigoriev I.V."/>
            <person name="Cande W.Z."/>
            <person name="Fulton C."/>
            <person name="Rokhsar D.S."/>
            <person name="Dawson S.C."/>
        </authorList>
    </citation>
    <scope>NUCLEOTIDE SEQUENCE [LARGE SCALE GENOMIC DNA]</scope>
    <source>
        <strain evidence="2 3">NEG-M</strain>
    </source>
</reference>
<evidence type="ECO:0000313" key="2">
    <source>
        <dbReference type="EMBL" id="EFC39985.1"/>
    </source>
</evidence>
<keyword evidence="1" id="KW-1133">Transmembrane helix</keyword>
<evidence type="ECO:0000313" key="3">
    <source>
        <dbReference type="Proteomes" id="UP000006671"/>
    </source>
</evidence>
<organism evidence="3">
    <name type="scientific">Naegleria gruberi</name>
    <name type="common">Amoeba</name>
    <dbReference type="NCBI Taxonomy" id="5762"/>
    <lineage>
        <taxon>Eukaryota</taxon>
        <taxon>Discoba</taxon>
        <taxon>Heterolobosea</taxon>
        <taxon>Tetramitia</taxon>
        <taxon>Eutetramitia</taxon>
        <taxon>Vahlkampfiidae</taxon>
        <taxon>Naegleria</taxon>
    </lineage>
</organism>
<dbReference type="SUPFAM" id="SSF50985">
    <property type="entry name" value="RCC1/BLIP-II"/>
    <property type="match status" value="1"/>
</dbReference>
<dbReference type="RefSeq" id="XP_002672729.1">
    <property type="nucleotide sequence ID" value="XM_002672683.1"/>
</dbReference>
<gene>
    <name evidence="2" type="ORF">NAEGRDRAFT_72109</name>
</gene>
<evidence type="ECO:0000256" key="1">
    <source>
        <dbReference type="SAM" id="Phobius"/>
    </source>
</evidence>
<feature type="transmembrane region" description="Helical" evidence="1">
    <location>
        <begin position="774"/>
        <end position="804"/>
    </location>
</feature>
<feature type="transmembrane region" description="Helical" evidence="1">
    <location>
        <begin position="672"/>
        <end position="696"/>
    </location>
</feature>
<dbReference type="VEuPathDB" id="AmoebaDB:NAEGRDRAFT_72109"/>
<keyword evidence="1" id="KW-0472">Membrane</keyword>
<dbReference type="InterPro" id="IPR009091">
    <property type="entry name" value="RCC1/BLIP-II"/>
</dbReference>
<dbReference type="OrthoDB" id="10365658at2759"/>
<dbReference type="KEGG" id="ngr:NAEGRDRAFT_72109"/>
<feature type="transmembrane region" description="Helical" evidence="1">
    <location>
        <begin position="824"/>
        <end position="847"/>
    </location>
</feature>
<feature type="transmembrane region" description="Helical" evidence="1">
    <location>
        <begin position="740"/>
        <end position="762"/>
    </location>
</feature>